<accession>A0A2T4C0H1</accession>
<proteinExistence type="predicted"/>
<gene>
    <name evidence="1" type="ORF">M440DRAFT_1392549</name>
</gene>
<dbReference type="Gene3D" id="1.10.340.70">
    <property type="match status" value="1"/>
</dbReference>
<protein>
    <recommendedName>
        <fullName evidence="3">Integrase zinc-binding domain-containing protein</fullName>
    </recommendedName>
</protein>
<dbReference type="AlphaFoldDB" id="A0A2T4C0H1"/>
<dbReference type="OrthoDB" id="4955652at2759"/>
<organism evidence="1 2">
    <name type="scientific">Trichoderma longibrachiatum ATCC 18648</name>
    <dbReference type="NCBI Taxonomy" id="983965"/>
    <lineage>
        <taxon>Eukaryota</taxon>
        <taxon>Fungi</taxon>
        <taxon>Dikarya</taxon>
        <taxon>Ascomycota</taxon>
        <taxon>Pezizomycotina</taxon>
        <taxon>Sordariomycetes</taxon>
        <taxon>Hypocreomycetidae</taxon>
        <taxon>Hypocreales</taxon>
        <taxon>Hypocreaceae</taxon>
        <taxon>Trichoderma</taxon>
    </lineage>
</organism>
<sequence length="382" mass="43170">MLLDSVGKKKLQSLRTAQATNHSFWPPHLAARGALMPGVQTSQGAILPPLVSSFLARNINTVQPIYRIKSEHVRHGHSRFVRQEKGNDDTPFETEDVMSKVQDRVLEMPSREASATWRRNEGFTRCPRVREEFKEYLKSTPNKKHISREEKFKLVAWLADPNAKPTCQKDYSRRNYAQKTYRWDEDRQELWAIAKKDKGKDRIVITVDEILQVVENVHTMNHGGWDATWDRVNQKYCGIVRSDIIFLVKRCGLCQVDPRKRAKGVQAESPASGSASASSSSSSSAAAAAAATPQLLPMEIPEPLIEFHDFPYDGYSYDDNDGQNEGNDAIQFWQAEMWQQDGWQLDLMNIDPSLLTINGDYFGMGDASCSSSNAYGGYNFGQ</sequence>
<evidence type="ECO:0000313" key="2">
    <source>
        <dbReference type="Proteomes" id="UP000240760"/>
    </source>
</evidence>
<reference evidence="1 2" key="1">
    <citation type="submission" date="2016-07" db="EMBL/GenBank/DDBJ databases">
        <title>Multiple horizontal gene transfer events from other fungi enriched the ability of initially mycotrophic Trichoderma (Ascomycota) to feed on dead plant biomass.</title>
        <authorList>
            <consortium name="DOE Joint Genome Institute"/>
            <person name="Aerts A."/>
            <person name="Atanasova L."/>
            <person name="Chenthamara K."/>
            <person name="Zhang J."/>
            <person name="Grujic M."/>
            <person name="Henrissat B."/>
            <person name="Kuo A."/>
            <person name="Salamov A."/>
            <person name="Lipzen A."/>
            <person name="Labutti K."/>
            <person name="Barry K."/>
            <person name="Miao Y."/>
            <person name="Rahimi M.J."/>
            <person name="Shen Q."/>
            <person name="Grigoriev I.V."/>
            <person name="Kubicek C.P."/>
            <person name="Druzhinina I.S."/>
        </authorList>
    </citation>
    <scope>NUCLEOTIDE SEQUENCE [LARGE SCALE GENOMIC DNA]</scope>
    <source>
        <strain evidence="1 2">ATCC 18648</strain>
    </source>
</reference>
<dbReference type="EMBL" id="KZ679134">
    <property type="protein sequence ID" value="PTB75078.1"/>
    <property type="molecule type" value="Genomic_DNA"/>
</dbReference>
<dbReference type="Proteomes" id="UP000240760">
    <property type="component" value="Unassembled WGS sequence"/>
</dbReference>
<evidence type="ECO:0000313" key="1">
    <source>
        <dbReference type="EMBL" id="PTB75078.1"/>
    </source>
</evidence>
<dbReference type="STRING" id="983965.A0A2T4C0H1"/>
<evidence type="ECO:0008006" key="3">
    <source>
        <dbReference type="Google" id="ProtNLM"/>
    </source>
</evidence>
<keyword evidence="2" id="KW-1185">Reference proteome</keyword>
<name>A0A2T4C0H1_TRILO</name>